<feature type="coiled-coil region" evidence="6">
    <location>
        <begin position="96"/>
        <end position="275"/>
    </location>
</feature>
<keyword evidence="3 7" id="KW-0812">Transmembrane</keyword>
<proteinExistence type="inferred from homology"/>
<dbReference type="AlphaFoldDB" id="B4VZ65"/>
<gene>
    <name evidence="8" type="ORF">MC7420_3307</name>
</gene>
<evidence type="ECO:0000313" key="9">
    <source>
        <dbReference type="Proteomes" id="UP000003835"/>
    </source>
</evidence>
<dbReference type="PANTHER" id="PTHR30386:SF26">
    <property type="entry name" value="TRANSPORT PROTEIN COMB"/>
    <property type="match status" value="1"/>
</dbReference>
<feature type="transmembrane region" description="Helical" evidence="7">
    <location>
        <begin position="16"/>
        <end position="37"/>
    </location>
</feature>
<name>B4VZ65_9CYAN</name>
<evidence type="ECO:0000256" key="4">
    <source>
        <dbReference type="ARBA" id="ARBA00022989"/>
    </source>
</evidence>
<dbReference type="PANTHER" id="PTHR30386">
    <property type="entry name" value="MEMBRANE FUSION SUBUNIT OF EMRAB-TOLC MULTIDRUG EFFLUX PUMP"/>
    <property type="match status" value="1"/>
</dbReference>
<accession>B4VZ65</accession>
<evidence type="ECO:0000313" key="8">
    <source>
        <dbReference type="EMBL" id="EDX72861.1"/>
    </source>
</evidence>
<dbReference type="InterPro" id="IPR050739">
    <property type="entry name" value="MFP"/>
</dbReference>
<dbReference type="Gene3D" id="6.10.140.1990">
    <property type="match status" value="1"/>
</dbReference>
<dbReference type="HOGENOM" id="CLU_054205_0_0_3"/>
<keyword evidence="9" id="KW-1185">Reference proteome</keyword>
<dbReference type="STRING" id="118168.MC7420_3307"/>
<comment type="subcellular location">
    <subcellularLocation>
        <location evidence="1">Membrane</location>
        <topology evidence="1">Single-pass membrane protein</topology>
    </subcellularLocation>
</comment>
<dbReference type="Proteomes" id="UP000003835">
    <property type="component" value="Unassembled WGS sequence"/>
</dbReference>
<dbReference type="eggNOG" id="COG1566">
    <property type="taxonomic scope" value="Bacteria"/>
</dbReference>
<dbReference type="GO" id="GO:1990961">
    <property type="term" value="P:xenobiotic detoxification by transmembrane export across the plasma membrane"/>
    <property type="evidence" value="ECO:0007669"/>
    <property type="project" value="InterPro"/>
</dbReference>
<dbReference type="InterPro" id="IPR030190">
    <property type="entry name" value="MacA_alpha-hairpin_sf"/>
</dbReference>
<evidence type="ECO:0000256" key="5">
    <source>
        <dbReference type="ARBA" id="ARBA00023136"/>
    </source>
</evidence>
<protein>
    <submittedName>
        <fullName evidence="8">Uncharacterized protein</fullName>
    </submittedName>
</protein>
<dbReference type="GO" id="GO:0019898">
    <property type="term" value="C:extrinsic component of membrane"/>
    <property type="evidence" value="ECO:0007669"/>
    <property type="project" value="InterPro"/>
</dbReference>
<organism evidence="8 9">
    <name type="scientific">Coleofasciculus chthonoplastes PCC 7420</name>
    <dbReference type="NCBI Taxonomy" id="118168"/>
    <lineage>
        <taxon>Bacteria</taxon>
        <taxon>Bacillati</taxon>
        <taxon>Cyanobacteriota</taxon>
        <taxon>Cyanophyceae</taxon>
        <taxon>Coleofasciculales</taxon>
        <taxon>Coleofasciculaceae</taxon>
        <taxon>Coleofasciculus</taxon>
    </lineage>
</organism>
<keyword evidence="4 7" id="KW-1133">Transmembrane helix</keyword>
<dbReference type="OrthoDB" id="505354at2"/>
<sequence>MSSTQDYPAQTSPRSWLANILIILAGAGLIYWSFRLLQTRLTSVISRDAIINGVLIELKAPAAGEVSKLAVETGEVATKDKVLLALKNERVSQLEVQEITSRINEQKAEIERAKAQLSRQLALVKILEIDHQNQSNLQVREAKQSVAQVQSDLQAAQARYQLAQVNYKRTAFLTNEGALPKAELDTVKLEMQESKAEINRLNARLEAARAEEKAALVGLSLDRSSSNYDPKIRLQELLLDIADQQKIIQTLQQTVKDAQAELAQAQADMQRQQTVEVKTPTTGVIWRLNTQKGQFVEEGDTLGNVVDCGRRWVDVYVEERALRSLQPGTPATIELYGSKSQVFQGKVSLVRSGLGRLAVGEDVAIPLTPNLPRDSQVRVELAPDTDKGEPNLFCYVGYTARVSFQVK</sequence>
<evidence type="ECO:0000256" key="6">
    <source>
        <dbReference type="SAM" id="Coils"/>
    </source>
</evidence>
<dbReference type="RefSeq" id="WP_006104009.1">
    <property type="nucleotide sequence ID" value="NZ_DS989861.1"/>
</dbReference>
<keyword evidence="5 7" id="KW-0472">Membrane</keyword>
<evidence type="ECO:0000256" key="2">
    <source>
        <dbReference type="ARBA" id="ARBA00009477"/>
    </source>
</evidence>
<reference evidence="8 9" key="1">
    <citation type="submission" date="2008-07" db="EMBL/GenBank/DDBJ databases">
        <authorList>
            <person name="Tandeau de Marsac N."/>
            <person name="Ferriera S."/>
            <person name="Johnson J."/>
            <person name="Kravitz S."/>
            <person name="Beeson K."/>
            <person name="Sutton G."/>
            <person name="Rogers Y.-H."/>
            <person name="Friedman R."/>
            <person name="Frazier M."/>
            <person name="Venter J.C."/>
        </authorList>
    </citation>
    <scope>NUCLEOTIDE SEQUENCE [LARGE SCALE GENOMIC DNA]</scope>
    <source>
        <strain evidence="8 9">PCC 7420</strain>
    </source>
</reference>
<keyword evidence="6" id="KW-0175">Coiled coil</keyword>
<dbReference type="EMBL" id="DS989861">
    <property type="protein sequence ID" value="EDX72861.1"/>
    <property type="molecule type" value="Genomic_DNA"/>
</dbReference>
<comment type="similarity">
    <text evidence="2">Belongs to the membrane fusion protein (MFP) (TC 8.A.1) family.</text>
</comment>
<evidence type="ECO:0000256" key="1">
    <source>
        <dbReference type="ARBA" id="ARBA00004167"/>
    </source>
</evidence>
<dbReference type="SUPFAM" id="SSF111369">
    <property type="entry name" value="HlyD-like secretion proteins"/>
    <property type="match status" value="1"/>
</dbReference>
<dbReference type="Gene3D" id="2.40.30.170">
    <property type="match status" value="1"/>
</dbReference>
<evidence type="ECO:0000256" key="7">
    <source>
        <dbReference type="SAM" id="Phobius"/>
    </source>
</evidence>
<dbReference type="GO" id="GO:1990195">
    <property type="term" value="C:macrolide transmembrane transporter complex"/>
    <property type="evidence" value="ECO:0007669"/>
    <property type="project" value="InterPro"/>
</dbReference>
<evidence type="ECO:0000256" key="3">
    <source>
        <dbReference type="ARBA" id="ARBA00022692"/>
    </source>
</evidence>